<protein>
    <submittedName>
        <fullName evidence="2">Uncharacterized protein</fullName>
    </submittedName>
</protein>
<gene>
    <name evidence="2" type="ORF">TELCIR_00935</name>
</gene>
<keyword evidence="1" id="KW-0472">Membrane</keyword>
<evidence type="ECO:0000313" key="2">
    <source>
        <dbReference type="EMBL" id="PIO76987.1"/>
    </source>
</evidence>
<feature type="transmembrane region" description="Helical" evidence="1">
    <location>
        <begin position="21"/>
        <end position="45"/>
    </location>
</feature>
<dbReference type="AlphaFoldDB" id="A0A2G9V3D4"/>
<keyword evidence="1" id="KW-0812">Transmembrane</keyword>
<reference evidence="2 3" key="1">
    <citation type="submission" date="2015-09" db="EMBL/GenBank/DDBJ databases">
        <title>Draft genome of the parasitic nematode Teladorsagia circumcincta isolate WARC Sus (inbred).</title>
        <authorList>
            <person name="Mitreva M."/>
        </authorList>
    </citation>
    <scope>NUCLEOTIDE SEQUENCE [LARGE SCALE GENOMIC DNA]</scope>
    <source>
        <strain evidence="2 3">S</strain>
    </source>
</reference>
<dbReference type="Proteomes" id="UP000230423">
    <property type="component" value="Unassembled WGS sequence"/>
</dbReference>
<dbReference type="EMBL" id="KZ345018">
    <property type="protein sequence ID" value="PIO76987.1"/>
    <property type="molecule type" value="Genomic_DNA"/>
</dbReference>
<keyword evidence="1" id="KW-1133">Transmembrane helix</keyword>
<keyword evidence="3" id="KW-1185">Reference proteome</keyword>
<dbReference type="OrthoDB" id="640249at2759"/>
<sequence>MPDKERRVLSTEQKRSRRNRGLLIAAIALSLLGVLILIMAAFLYLRSAAAEEEWKRSSDEYLRKLVQQVNDNPNLLWKAKYNRFGVKNRSYGFEYTRNATAVQEVLDQLQAFFDSDAMKRHIQ</sequence>
<evidence type="ECO:0000313" key="3">
    <source>
        <dbReference type="Proteomes" id="UP000230423"/>
    </source>
</evidence>
<accession>A0A2G9V3D4</accession>
<proteinExistence type="predicted"/>
<organism evidence="2 3">
    <name type="scientific">Teladorsagia circumcincta</name>
    <name type="common">Brown stomach worm</name>
    <name type="synonym">Ostertagia circumcincta</name>
    <dbReference type="NCBI Taxonomy" id="45464"/>
    <lineage>
        <taxon>Eukaryota</taxon>
        <taxon>Metazoa</taxon>
        <taxon>Ecdysozoa</taxon>
        <taxon>Nematoda</taxon>
        <taxon>Chromadorea</taxon>
        <taxon>Rhabditida</taxon>
        <taxon>Rhabditina</taxon>
        <taxon>Rhabditomorpha</taxon>
        <taxon>Strongyloidea</taxon>
        <taxon>Trichostrongylidae</taxon>
        <taxon>Teladorsagia</taxon>
    </lineage>
</organism>
<evidence type="ECO:0000256" key="1">
    <source>
        <dbReference type="SAM" id="Phobius"/>
    </source>
</evidence>
<name>A0A2G9V3D4_TELCI</name>